<dbReference type="EMBL" id="JAUEDM010000005">
    <property type="protein sequence ID" value="KAK3315776.1"/>
    <property type="molecule type" value="Genomic_DNA"/>
</dbReference>
<evidence type="ECO:0000313" key="2">
    <source>
        <dbReference type="Proteomes" id="UP001283341"/>
    </source>
</evidence>
<sequence length="621" mass="70756">MDAEATPLTTDWVDLTKDSALIRHVPIRIPPPTATTALKPNSSTSYSPEEESIEARITRIKEDESEVKRFFSITFSADRIVALRKLYLTELGELTALHFDAFTQDEKVDYLLLKNYLTKSIDQLDLLEQRKPDIFNLLPFAWPVTQLLQARQRVEVSKLVPKDVAQDLDVSARQAEGARKMIETGNLTASSKAAAYRTAEAARELLSHLAEFYAFFHGYDPQFDWWTTEPYHRLVEEIHLLISAITTHLIQPRGSESDEIIGDAIGRDALLSALAAEYIPYSPEELIRLAWDHYDWCLTEMRAAATELLGYTGPEHWRTALELVKSDVSDPGISHMEFIKSLVDEGAAYVKSHGLVTVPQLAEQTYRMTMISPDAQKLNPFFLGGQDIEVSYPSSREMDHPTKLMTMRANNRPMCRATVFHEMIPGHRLQMFMAARHRPYRQLFGTAFYTEGWAVYWEMLLWARGDFFVSPEARIGTLFWRMHRCARIIFSVKFHLGEASAEDCVRFLMDKVGHERLMAEGEVRRSLMVPAEYGPLYQAGYLLGAMQLWKLREEVIGTGGSSCREGEENEKAFHDRVLRAGEMPIEMLRALILGKELTKGYKTEWKFAGDPEVAAFAGNIR</sequence>
<comment type="caution">
    <text evidence="1">The sequence shown here is derived from an EMBL/GenBank/DDBJ whole genome shotgun (WGS) entry which is preliminary data.</text>
</comment>
<organism evidence="1 2">
    <name type="scientific">Apodospora peruviana</name>
    <dbReference type="NCBI Taxonomy" id="516989"/>
    <lineage>
        <taxon>Eukaryota</taxon>
        <taxon>Fungi</taxon>
        <taxon>Dikarya</taxon>
        <taxon>Ascomycota</taxon>
        <taxon>Pezizomycotina</taxon>
        <taxon>Sordariomycetes</taxon>
        <taxon>Sordariomycetidae</taxon>
        <taxon>Sordariales</taxon>
        <taxon>Lasiosphaeriaceae</taxon>
        <taxon>Apodospora</taxon>
    </lineage>
</organism>
<proteinExistence type="predicted"/>
<gene>
    <name evidence="1" type="ORF">B0H66DRAFT_559685</name>
</gene>
<name>A0AAE0HZR6_9PEZI</name>
<dbReference type="AlphaFoldDB" id="A0AAE0HZR6"/>
<accession>A0AAE0HZR6</accession>
<reference evidence="1" key="2">
    <citation type="submission" date="2023-06" db="EMBL/GenBank/DDBJ databases">
        <authorList>
            <consortium name="Lawrence Berkeley National Laboratory"/>
            <person name="Haridas S."/>
            <person name="Hensen N."/>
            <person name="Bonometti L."/>
            <person name="Westerberg I."/>
            <person name="Brannstrom I.O."/>
            <person name="Guillou S."/>
            <person name="Cros-Aarteil S."/>
            <person name="Calhoun S."/>
            <person name="Kuo A."/>
            <person name="Mondo S."/>
            <person name="Pangilinan J."/>
            <person name="Riley R."/>
            <person name="Labutti K."/>
            <person name="Andreopoulos B."/>
            <person name="Lipzen A."/>
            <person name="Chen C."/>
            <person name="Yanf M."/>
            <person name="Daum C."/>
            <person name="Ng V."/>
            <person name="Clum A."/>
            <person name="Steindorff A."/>
            <person name="Ohm R."/>
            <person name="Martin F."/>
            <person name="Silar P."/>
            <person name="Natvig D."/>
            <person name="Lalanne C."/>
            <person name="Gautier V."/>
            <person name="Ament-Velasquez S.L."/>
            <person name="Kruys A."/>
            <person name="Hutchinson M.I."/>
            <person name="Powell A.J."/>
            <person name="Barry K."/>
            <person name="Miller A.N."/>
            <person name="Grigoriev I.V."/>
            <person name="Debuchy R."/>
            <person name="Gladieux P."/>
            <person name="Thoren M.H."/>
            <person name="Johannesson H."/>
        </authorList>
    </citation>
    <scope>NUCLEOTIDE SEQUENCE</scope>
    <source>
        <strain evidence="1">CBS 118394</strain>
    </source>
</reference>
<dbReference type="PANTHER" id="PTHR33361">
    <property type="entry name" value="GLR0591 PROTEIN"/>
    <property type="match status" value="1"/>
</dbReference>
<dbReference type="Proteomes" id="UP001283341">
    <property type="component" value="Unassembled WGS sequence"/>
</dbReference>
<protein>
    <recommendedName>
        <fullName evidence="3">X-Pro dipeptidyl-peptidase</fullName>
    </recommendedName>
</protein>
<reference evidence="1" key="1">
    <citation type="journal article" date="2023" name="Mol. Phylogenet. Evol.">
        <title>Genome-scale phylogeny and comparative genomics of the fungal order Sordariales.</title>
        <authorList>
            <person name="Hensen N."/>
            <person name="Bonometti L."/>
            <person name="Westerberg I."/>
            <person name="Brannstrom I.O."/>
            <person name="Guillou S."/>
            <person name="Cros-Aarteil S."/>
            <person name="Calhoun S."/>
            <person name="Haridas S."/>
            <person name="Kuo A."/>
            <person name="Mondo S."/>
            <person name="Pangilinan J."/>
            <person name="Riley R."/>
            <person name="LaButti K."/>
            <person name="Andreopoulos B."/>
            <person name="Lipzen A."/>
            <person name="Chen C."/>
            <person name="Yan M."/>
            <person name="Daum C."/>
            <person name="Ng V."/>
            <person name="Clum A."/>
            <person name="Steindorff A."/>
            <person name="Ohm R.A."/>
            <person name="Martin F."/>
            <person name="Silar P."/>
            <person name="Natvig D.O."/>
            <person name="Lalanne C."/>
            <person name="Gautier V."/>
            <person name="Ament-Velasquez S.L."/>
            <person name="Kruys A."/>
            <person name="Hutchinson M.I."/>
            <person name="Powell A.J."/>
            <person name="Barry K."/>
            <person name="Miller A.N."/>
            <person name="Grigoriev I.V."/>
            <person name="Debuchy R."/>
            <person name="Gladieux P."/>
            <person name="Hiltunen Thoren M."/>
            <person name="Johannesson H."/>
        </authorList>
    </citation>
    <scope>NUCLEOTIDE SEQUENCE</scope>
    <source>
        <strain evidence="1">CBS 118394</strain>
    </source>
</reference>
<evidence type="ECO:0000313" key="1">
    <source>
        <dbReference type="EMBL" id="KAK3315776.1"/>
    </source>
</evidence>
<dbReference type="InterPro" id="IPR010281">
    <property type="entry name" value="DUF885"/>
</dbReference>
<keyword evidence="2" id="KW-1185">Reference proteome</keyword>
<evidence type="ECO:0008006" key="3">
    <source>
        <dbReference type="Google" id="ProtNLM"/>
    </source>
</evidence>
<dbReference type="Pfam" id="PF05960">
    <property type="entry name" value="DUF885"/>
    <property type="match status" value="1"/>
</dbReference>
<dbReference type="PANTHER" id="PTHR33361:SF2">
    <property type="entry name" value="DUF885 DOMAIN-CONTAINING PROTEIN"/>
    <property type="match status" value="1"/>
</dbReference>